<dbReference type="SUPFAM" id="SSF53328">
    <property type="entry name" value="Formyltransferase"/>
    <property type="match status" value="1"/>
</dbReference>
<dbReference type="Gene3D" id="3.40.50.170">
    <property type="entry name" value="Formyl transferase, N-terminal domain"/>
    <property type="match status" value="1"/>
</dbReference>
<feature type="active site" evidence="3">
    <location>
        <position position="276"/>
    </location>
</feature>
<keyword evidence="7" id="KW-1185">Reference proteome</keyword>
<accession>A0A5J5KWH6</accession>
<dbReference type="HAMAP" id="MF_01927">
    <property type="entry name" value="PurU"/>
    <property type="match status" value="1"/>
</dbReference>
<dbReference type="Pfam" id="PF00551">
    <property type="entry name" value="Formyl_trans_N"/>
    <property type="match status" value="1"/>
</dbReference>
<keyword evidence="1 3" id="KW-0554">One-carbon metabolism</keyword>
<dbReference type="GO" id="GO:0006189">
    <property type="term" value="P:'de novo' IMP biosynthetic process"/>
    <property type="evidence" value="ECO:0007669"/>
    <property type="project" value="UniProtKB-UniRule"/>
</dbReference>
<comment type="caution">
    <text evidence="6">The sequence shown here is derived from an EMBL/GenBank/DDBJ whole genome shotgun (WGS) entry which is preliminary data.</text>
</comment>
<feature type="domain" description="ACT" evidence="5">
    <location>
        <begin position="36"/>
        <end position="131"/>
    </location>
</feature>
<dbReference type="CDD" id="cd04875">
    <property type="entry name" value="ACT_F4HF-DF"/>
    <property type="match status" value="1"/>
</dbReference>
<dbReference type="EC" id="3.5.1.10" evidence="3 4"/>
<dbReference type="InterPro" id="IPR004810">
    <property type="entry name" value="PurU"/>
</dbReference>
<gene>
    <name evidence="3 6" type="primary">purU</name>
    <name evidence="6" type="ORF">FCK90_08890</name>
</gene>
<sequence>MYRPRAVREASQSCGSIDACSRPYVLGGRSLMAQRIVRVTCPDRPGLVGTITTAFADRGMNILQLDQFTDADALPQTAAPVHGSSGGSFFFRAVVDSPADRTPDDEAADAEFRRLRERLMNSVDESTVEIQPYPSTLRVAVLASKTDHCVVEMIRRAQTGQLSGEVVKVVANHDVHGALCDFYGIEHVVVPNADLSKEEHEARVLEAVGDDVDVIVLARYMRILSESFLVKAPCPIINIHHSFLPSFIGANPYQRAHDRGVKMIGATAHYVTADLDEGPIIEQDVVRVDHRHTKDELVKSGADVERSVLYRAVKAHCEGRIFLDGDRTVVFG</sequence>
<dbReference type="PIRSF" id="PIRSF036480">
    <property type="entry name" value="FormyFH4_hydr"/>
    <property type="match status" value="1"/>
</dbReference>
<evidence type="ECO:0000256" key="4">
    <source>
        <dbReference type="NCBIfam" id="TIGR00655"/>
    </source>
</evidence>
<evidence type="ECO:0000259" key="5">
    <source>
        <dbReference type="PROSITE" id="PS51671"/>
    </source>
</evidence>
<name>A0A5J5KWH6_9MICC</name>
<dbReference type="PRINTS" id="PR01575">
    <property type="entry name" value="FFH4HYDRLASE"/>
</dbReference>
<organism evidence="6 7">
    <name type="scientific">Kocuria coralli</name>
    <dbReference type="NCBI Taxonomy" id="1461025"/>
    <lineage>
        <taxon>Bacteria</taxon>
        <taxon>Bacillati</taxon>
        <taxon>Actinomycetota</taxon>
        <taxon>Actinomycetes</taxon>
        <taxon>Micrococcales</taxon>
        <taxon>Micrococcaceae</taxon>
        <taxon>Kocuria</taxon>
    </lineage>
</organism>
<dbReference type="InterPro" id="IPR002376">
    <property type="entry name" value="Formyl_transf_N"/>
</dbReference>
<evidence type="ECO:0000313" key="6">
    <source>
        <dbReference type="EMBL" id="KAA9394023.1"/>
    </source>
</evidence>
<comment type="catalytic activity">
    <reaction evidence="3">
        <text>(6R)-10-formyltetrahydrofolate + H2O = (6S)-5,6,7,8-tetrahydrofolate + formate + H(+)</text>
        <dbReference type="Rhea" id="RHEA:19833"/>
        <dbReference type="ChEBI" id="CHEBI:15377"/>
        <dbReference type="ChEBI" id="CHEBI:15378"/>
        <dbReference type="ChEBI" id="CHEBI:15740"/>
        <dbReference type="ChEBI" id="CHEBI:57453"/>
        <dbReference type="ChEBI" id="CHEBI:195366"/>
        <dbReference type="EC" id="3.5.1.10"/>
    </reaction>
</comment>
<evidence type="ECO:0000256" key="2">
    <source>
        <dbReference type="ARBA" id="ARBA00022801"/>
    </source>
</evidence>
<dbReference type="Gene3D" id="3.30.70.260">
    <property type="match status" value="1"/>
</dbReference>
<dbReference type="GO" id="GO:0006730">
    <property type="term" value="P:one-carbon metabolic process"/>
    <property type="evidence" value="ECO:0007669"/>
    <property type="project" value="UniProtKB-KW"/>
</dbReference>
<evidence type="ECO:0000256" key="3">
    <source>
        <dbReference type="HAMAP-Rule" id="MF_01927"/>
    </source>
</evidence>
<reference evidence="6 7" key="1">
    <citation type="submission" date="2019-05" db="EMBL/GenBank/DDBJ databases">
        <title>Kocuria coralli sp. nov., a novel actinobacterium isolated from coral reef seawater.</title>
        <authorList>
            <person name="Li J."/>
        </authorList>
    </citation>
    <scope>NUCLEOTIDE SEQUENCE [LARGE SCALE GENOMIC DNA]</scope>
    <source>
        <strain evidence="6 7">SCSIO 13007</strain>
    </source>
</reference>
<evidence type="ECO:0000313" key="7">
    <source>
        <dbReference type="Proteomes" id="UP000325957"/>
    </source>
</evidence>
<dbReference type="NCBIfam" id="TIGR00655">
    <property type="entry name" value="PurU"/>
    <property type="match status" value="1"/>
</dbReference>
<keyword evidence="3" id="KW-0658">Purine biosynthesis</keyword>
<dbReference type="AlphaFoldDB" id="A0A5J5KWH6"/>
<dbReference type="GO" id="GO:0008864">
    <property type="term" value="F:formyltetrahydrofolate deformylase activity"/>
    <property type="evidence" value="ECO:0007669"/>
    <property type="project" value="UniProtKB-UniRule"/>
</dbReference>
<dbReference type="InterPro" id="IPR036477">
    <property type="entry name" value="Formyl_transf_N_sf"/>
</dbReference>
<dbReference type="InterPro" id="IPR002912">
    <property type="entry name" value="ACT_dom"/>
</dbReference>
<evidence type="ECO:0000256" key="1">
    <source>
        <dbReference type="ARBA" id="ARBA00022563"/>
    </source>
</evidence>
<keyword evidence="2 3" id="KW-0378">Hydrolase</keyword>
<dbReference type="PROSITE" id="PS51671">
    <property type="entry name" value="ACT"/>
    <property type="match status" value="1"/>
</dbReference>
<dbReference type="OrthoDB" id="9806170at2"/>
<dbReference type="EMBL" id="SZWF01000010">
    <property type="protein sequence ID" value="KAA9394023.1"/>
    <property type="molecule type" value="Genomic_DNA"/>
</dbReference>
<comment type="similarity">
    <text evidence="3">Belongs to the PurU family.</text>
</comment>
<dbReference type="PANTHER" id="PTHR42706">
    <property type="entry name" value="FORMYLTETRAHYDROFOLATE DEFORMYLASE"/>
    <property type="match status" value="1"/>
</dbReference>
<dbReference type="PANTHER" id="PTHR42706:SF1">
    <property type="entry name" value="FORMYLTETRAHYDROFOLATE DEFORMYLASE 2, MITOCHONDRIAL"/>
    <property type="match status" value="1"/>
</dbReference>
<dbReference type="SUPFAM" id="SSF55021">
    <property type="entry name" value="ACT-like"/>
    <property type="match status" value="1"/>
</dbReference>
<dbReference type="InterPro" id="IPR044074">
    <property type="entry name" value="PurU_ACT"/>
</dbReference>
<proteinExistence type="inferred from homology"/>
<dbReference type="InterPro" id="IPR045865">
    <property type="entry name" value="ACT-like_dom_sf"/>
</dbReference>
<comment type="function">
    <text evidence="3">Catalyzes the hydrolysis of 10-formyltetrahydrofolate (formyl-FH4) to formate and tetrahydrofolate (FH4).</text>
</comment>
<dbReference type="UniPathway" id="UPA00074">
    <property type="reaction ID" value="UER00170"/>
</dbReference>
<dbReference type="Proteomes" id="UP000325957">
    <property type="component" value="Unassembled WGS sequence"/>
</dbReference>
<dbReference type="Pfam" id="PF01842">
    <property type="entry name" value="ACT"/>
    <property type="match status" value="1"/>
</dbReference>
<comment type="pathway">
    <text evidence="3">Purine metabolism; IMP biosynthesis via de novo pathway; formate from 10-formyl-5,6,7,8-tetrahydrofolate: step 1/1.</text>
</comment>
<dbReference type="NCBIfam" id="NF004684">
    <property type="entry name" value="PRK06027.1"/>
    <property type="match status" value="1"/>
</dbReference>
<protein>
    <recommendedName>
        <fullName evidence="3 4">Formyltetrahydrofolate deformylase</fullName>
        <ecNumber evidence="3 4">3.5.1.10</ecNumber>
    </recommendedName>
    <alternativeName>
        <fullName evidence="3">Formyl-FH(4) hydrolase</fullName>
    </alternativeName>
</protein>